<keyword evidence="1" id="KW-1133">Transmembrane helix</keyword>
<feature type="transmembrane region" description="Helical" evidence="1">
    <location>
        <begin position="66"/>
        <end position="88"/>
    </location>
</feature>
<comment type="caution">
    <text evidence="2">The sequence shown here is derived from an EMBL/GenBank/DDBJ whole genome shotgun (WGS) entry which is preliminary data.</text>
</comment>
<evidence type="ECO:0008006" key="4">
    <source>
        <dbReference type="Google" id="ProtNLM"/>
    </source>
</evidence>
<evidence type="ECO:0000313" key="3">
    <source>
        <dbReference type="Proteomes" id="UP000619486"/>
    </source>
</evidence>
<dbReference type="NCBIfam" id="NF033218">
    <property type="entry name" value="anchor_AmaP"/>
    <property type="match status" value="1"/>
</dbReference>
<protein>
    <recommendedName>
        <fullName evidence="4">Alkaline shock response membrane anchor protein AmaP</fullName>
    </recommendedName>
</protein>
<feature type="transmembrane region" description="Helical" evidence="1">
    <location>
        <begin position="16"/>
        <end position="46"/>
    </location>
</feature>
<keyword evidence="1" id="KW-0472">Membrane</keyword>
<organism evidence="2 3">
    <name type="scientific">Streptomyces purpureus</name>
    <dbReference type="NCBI Taxonomy" id="1951"/>
    <lineage>
        <taxon>Bacteria</taxon>
        <taxon>Bacillati</taxon>
        <taxon>Actinomycetota</taxon>
        <taxon>Actinomycetes</taxon>
        <taxon>Kitasatosporales</taxon>
        <taxon>Streptomycetaceae</taxon>
        <taxon>Streptomyces</taxon>
    </lineage>
</organism>
<accession>A0A918GZG6</accession>
<dbReference type="AlphaFoldDB" id="A0A918GZG6"/>
<dbReference type="Proteomes" id="UP000619486">
    <property type="component" value="Unassembled WGS sequence"/>
</dbReference>
<reference evidence="2" key="2">
    <citation type="submission" date="2020-09" db="EMBL/GenBank/DDBJ databases">
        <authorList>
            <person name="Sun Q."/>
            <person name="Ohkuma M."/>
        </authorList>
    </citation>
    <scope>NUCLEOTIDE SEQUENCE</scope>
    <source>
        <strain evidence="2">JCM 3172</strain>
    </source>
</reference>
<sequence>MTAVVRGTVRGVDRALLGVAGLALLAVGGAVLAAGLGLGVPSWWPWSGPDDVLLGASARTRWKDEVWWWPAVIGGLALLVVLALWWLLAQFRRARLAEVLIDSGDGEGALLRGRALETVLEREAESLDGVARAQVLLTGRRTAPRARIALLLEPYASPGGTLTRLTDEALAHARDSAGLKELPTETRLRAVRHGARRVT</sequence>
<gene>
    <name evidence="2" type="ORF">GCM10014713_17580</name>
</gene>
<evidence type="ECO:0000256" key="1">
    <source>
        <dbReference type="SAM" id="Phobius"/>
    </source>
</evidence>
<dbReference type="EMBL" id="BMQQ01000004">
    <property type="protein sequence ID" value="GGT24911.1"/>
    <property type="molecule type" value="Genomic_DNA"/>
</dbReference>
<keyword evidence="1" id="KW-0812">Transmembrane</keyword>
<dbReference type="RefSeq" id="WP_019885242.1">
    <property type="nucleotide sequence ID" value="NZ_BMQQ01000004.1"/>
</dbReference>
<proteinExistence type="predicted"/>
<reference evidence="2" key="1">
    <citation type="journal article" date="2014" name="Int. J. Syst. Evol. Microbiol.">
        <title>Complete genome sequence of Corynebacterium casei LMG S-19264T (=DSM 44701T), isolated from a smear-ripened cheese.</title>
        <authorList>
            <consortium name="US DOE Joint Genome Institute (JGI-PGF)"/>
            <person name="Walter F."/>
            <person name="Albersmeier A."/>
            <person name="Kalinowski J."/>
            <person name="Ruckert C."/>
        </authorList>
    </citation>
    <scope>NUCLEOTIDE SEQUENCE</scope>
    <source>
        <strain evidence="2">JCM 3172</strain>
    </source>
</reference>
<evidence type="ECO:0000313" key="2">
    <source>
        <dbReference type="EMBL" id="GGT24911.1"/>
    </source>
</evidence>
<keyword evidence="3" id="KW-1185">Reference proteome</keyword>
<name>A0A918GZG6_9ACTN</name>